<dbReference type="OrthoDB" id="14196at2"/>
<reference evidence="5 6" key="1">
    <citation type="submission" date="2017-11" db="EMBL/GenBank/DDBJ databases">
        <title>Animal gut microbial communities from fecal samples from Wisconsin, USA.</title>
        <authorList>
            <person name="Neumann A."/>
        </authorList>
    </citation>
    <scope>NUCLEOTIDE SEQUENCE [LARGE SCALE GENOMIC DNA]</scope>
    <source>
        <strain evidence="5 6">UWS3</strain>
    </source>
</reference>
<evidence type="ECO:0000313" key="5">
    <source>
        <dbReference type="EMBL" id="PJJ42004.1"/>
    </source>
</evidence>
<accession>A0A2M9A8H0</accession>
<dbReference type="GO" id="GO:0003755">
    <property type="term" value="F:peptidyl-prolyl cis-trans isomerase activity"/>
    <property type="evidence" value="ECO:0007669"/>
    <property type="project" value="UniProtKB-KW"/>
</dbReference>
<dbReference type="InterPro" id="IPR000297">
    <property type="entry name" value="PPIase_PpiC"/>
</dbReference>
<evidence type="ECO:0000256" key="3">
    <source>
        <dbReference type="SAM" id="SignalP"/>
    </source>
</evidence>
<feature type="domain" description="PpiC" evidence="4">
    <location>
        <begin position="176"/>
        <end position="276"/>
    </location>
</feature>
<gene>
    <name evidence="5" type="ORF">BGX16_2018</name>
</gene>
<dbReference type="Gene3D" id="1.10.4030.10">
    <property type="entry name" value="Porin chaperone SurA, peptide-binding domain"/>
    <property type="match status" value="1"/>
</dbReference>
<organism evidence="5 6">
    <name type="scientific">Hallerella succinigenes</name>
    <dbReference type="NCBI Taxonomy" id="1896222"/>
    <lineage>
        <taxon>Bacteria</taxon>
        <taxon>Pseudomonadati</taxon>
        <taxon>Fibrobacterota</taxon>
        <taxon>Fibrobacteria</taxon>
        <taxon>Fibrobacterales</taxon>
        <taxon>Fibrobacteraceae</taxon>
        <taxon>Hallerella</taxon>
    </lineage>
</organism>
<dbReference type="InterPro" id="IPR027304">
    <property type="entry name" value="Trigger_fact/SurA_dom_sf"/>
</dbReference>
<dbReference type="SUPFAM" id="SSF54534">
    <property type="entry name" value="FKBP-like"/>
    <property type="match status" value="2"/>
</dbReference>
<dbReference type="PROSITE" id="PS50198">
    <property type="entry name" value="PPIC_PPIASE_2"/>
    <property type="match status" value="2"/>
</dbReference>
<dbReference type="RefSeq" id="WP_100426829.1">
    <property type="nucleotide sequence ID" value="NZ_JAQXKX010000054.1"/>
</dbReference>
<dbReference type="Gene3D" id="3.10.50.40">
    <property type="match status" value="2"/>
</dbReference>
<dbReference type="InterPro" id="IPR046357">
    <property type="entry name" value="PPIase_dom_sf"/>
</dbReference>
<keyword evidence="2" id="KW-0697">Rotamase</keyword>
<dbReference type="PROSITE" id="PS01096">
    <property type="entry name" value="PPIC_PPIASE_1"/>
    <property type="match status" value="1"/>
</dbReference>
<comment type="caution">
    <text evidence="5">The sequence shown here is derived from an EMBL/GenBank/DDBJ whole genome shotgun (WGS) entry which is preliminary data.</text>
</comment>
<dbReference type="InterPro" id="IPR050280">
    <property type="entry name" value="OMP_Chaperone_SurA"/>
</dbReference>
<dbReference type="SUPFAM" id="SSF109998">
    <property type="entry name" value="Triger factor/SurA peptide-binding domain-like"/>
    <property type="match status" value="1"/>
</dbReference>
<feature type="domain" description="PpiC" evidence="4">
    <location>
        <begin position="279"/>
        <end position="379"/>
    </location>
</feature>
<dbReference type="Proteomes" id="UP000231134">
    <property type="component" value="Unassembled WGS sequence"/>
</dbReference>
<dbReference type="PANTHER" id="PTHR47637:SF1">
    <property type="entry name" value="CHAPERONE SURA"/>
    <property type="match status" value="1"/>
</dbReference>
<dbReference type="EMBL" id="PGEX01000001">
    <property type="protein sequence ID" value="PJJ42004.1"/>
    <property type="molecule type" value="Genomic_DNA"/>
</dbReference>
<dbReference type="Pfam" id="PF00639">
    <property type="entry name" value="Rotamase"/>
    <property type="match status" value="2"/>
</dbReference>
<feature type="signal peptide" evidence="3">
    <location>
        <begin position="1"/>
        <end position="19"/>
    </location>
</feature>
<proteinExistence type="predicted"/>
<dbReference type="Pfam" id="PF13624">
    <property type="entry name" value="SurA_N_3"/>
    <property type="match status" value="1"/>
</dbReference>
<evidence type="ECO:0000259" key="4">
    <source>
        <dbReference type="PROSITE" id="PS50198"/>
    </source>
</evidence>
<dbReference type="PANTHER" id="PTHR47637">
    <property type="entry name" value="CHAPERONE SURA"/>
    <property type="match status" value="1"/>
</dbReference>
<dbReference type="InterPro" id="IPR023058">
    <property type="entry name" value="PPIase_PpiC_CS"/>
</dbReference>
<feature type="chain" id="PRO_5014999929" evidence="3">
    <location>
        <begin position="20"/>
        <end position="427"/>
    </location>
</feature>
<evidence type="ECO:0000313" key="6">
    <source>
        <dbReference type="Proteomes" id="UP000231134"/>
    </source>
</evidence>
<protein>
    <submittedName>
        <fullName evidence="5">Periplasmic chaperone for outer membrane proteins SurA</fullName>
    </submittedName>
</protein>
<evidence type="ECO:0000256" key="2">
    <source>
        <dbReference type="PROSITE-ProRule" id="PRU00278"/>
    </source>
</evidence>
<keyword evidence="6" id="KW-1185">Reference proteome</keyword>
<name>A0A2M9A8H0_9BACT</name>
<keyword evidence="2" id="KW-0413">Isomerase</keyword>
<dbReference type="AlphaFoldDB" id="A0A2M9A8H0"/>
<evidence type="ECO:0000256" key="1">
    <source>
        <dbReference type="ARBA" id="ARBA00022729"/>
    </source>
</evidence>
<keyword evidence="1 3" id="KW-0732">Signal</keyword>
<sequence length="427" mass="48764">MKKSNLIALVLWTASSLFAAPELFESIAAIVDGKPIMRSEVMENLYQFQNTAEASEKSEKEQIAFVLDRLIDDKVLLSRVDRDSIRITDDEVDLRVTQHLQNLAARQNISMEILERAIRAQLGMSMVQYRENLAKQVREQMTIGRIRQRYVGGIKPTRKEVAEFYEHYKDSIPRQYNCMRLAHIALKIEPSPMIVDSVKKIAESLIDSLDHGMSWEILAKNHSQDSTAAKGGDIGYFQKGLLDPVYERAIKTVDNGAYTPKPVKTEGGWTIIRVIGRKEDGVRTAKIFLQTIPTAEDTARVMKLADSLRTSLTTDTLFAEAAKKFSSDKETNFNGGRLGWLEKTDVDSTFAPIVSNLSVGEISEPFPAGDALHLIRMDDMKQVRDYNLDEDYMKVEMFAINYMEDQKLREFVKKWREEVHIEIRMKE</sequence>